<dbReference type="InterPro" id="IPR049371">
    <property type="entry name" value="GspD-like_N0"/>
</dbReference>
<dbReference type="OrthoDB" id="9775455at2"/>
<sequence length="463" mass="52197">MHRIILIVLTFTLIVFSKEIKKEVKFENLDINELIKISSKVLNKNILVKSQIEGKVNYISNKPITKQEFLKVLKTSLDSLGYKLINKNSFYEIEQKKRVVEYKKKSNNLTKVIALKNIDVKNLDKILTNYKKINNNKKLFISSDIDSNTIVLIGKKEIVNSLEKLIEKLDKDEPQIFLKAKIVEVNNNLINKVGLKYGLLSGKSSNSGIFTIASNLNSYEAVDFDISSIGLSIPTLKSSISLGATLSLLHQNYALKIVSEPSLLCINNKKSSIYVGETISLQTSSTTTSGGNTSYSYERKDVGLKLEVIPRLINKNNKVRLYINTILEGVKNSSTNNQPDTTKKSVSTYAIVSNGESIVLGGLIERRDEDLNDSVPFLSSIPLFGGLFKHDNSVNRQNSLIIVITPYIVPKNKDISYIREQLSKLELLEELILNKSINTKNLKNSNNYEELHKKRVKQILQLQ</sequence>
<evidence type="ECO:0000256" key="4">
    <source>
        <dbReference type="ARBA" id="ARBA00023136"/>
    </source>
</evidence>
<keyword evidence="11" id="KW-1185">Reference proteome</keyword>
<proteinExistence type="inferred from homology"/>
<evidence type="ECO:0000313" key="10">
    <source>
        <dbReference type="EMBL" id="PKI79974.1"/>
    </source>
</evidence>
<dbReference type="InterPro" id="IPR050810">
    <property type="entry name" value="Bact_Secretion_Sys_Channel"/>
</dbReference>
<evidence type="ECO:0000256" key="6">
    <source>
        <dbReference type="RuleBase" id="RU004004"/>
    </source>
</evidence>
<dbReference type="KEGG" id="ahs:AHALO_1941"/>
<dbReference type="GO" id="GO:0009306">
    <property type="term" value="P:protein secretion"/>
    <property type="evidence" value="ECO:0007669"/>
    <property type="project" value="InterPro"/>
</dbReference>
<dbReference type="RefSeq" id="WP_101185683.1">
    <property type="nucleotide sequence ID" value="NZ_CP031218.1"/>
</dbReference>
<name>A0A2N1J0E1_9BACT</name>
<comment type="subcellular location">
    <subcellularLocation>
        <location evidence="6">Cell outer membrane</location>
    </subcellularLocation>
    <subcellularLocation>
        <location evidence="1">Membrane</location>
    </subcellularLocation>
</comment>
<reference evidence="10 11" key="1">
    <citation type="submission" date="2017-09" db="EMBL/GenBank/DDBJ databases">
        <title>Genomics of the genus Arcobacter.</title>
        <authorList>
            <person name="Perez-Cataluna A."/>
            <person name="Figueras M.J."/>
            <person name="Salas-Masso N."/>
        </authorList>
    </citation>
    <scope>NUCLEOTIDE SEQUENCE [LARGE SCALE GENOMIC DNA]</scope>
    <source>
        <strain evidence="10 11">DSM 18005</strain>
    </source>
</reference>
<dbReference type="Pfam" id="PF00263">
    <property type="entry name" value="Secretin"/>
    <property type="match status" value="1"/>
</dbReference>
<dbReference type="Gene3D" id="3.30.1370.120">
    <property type="match status" value="1"/>
</dbReference>
<dbReference type="PROSITE" id="PS00875">
    <property type="entry name" value="T2SP_D"/>
    <property type="match status" value="1"/>
</dbReference>
<dbReference type="PANTHER" id="PTHR30332">
    <property type="entry name" value="PROBABLE GENERAL SECRETION PATHWAY PROTEIN D"/>
    <property type="match status" value="1"/>
</dbReference>
<organism evidence="10 11">
    <name type="scientific">Malaciobacter halophilus</name>
    <dbReference type="NCBI Taxonomy" id="197482"/>
    <lineage>
        <taxon>Bacteria</taxon>
        <taxon>Pseudomonadati</taxon>
        <taxon>Campylobacterota</taxon>
        <taxon>Epsilonproteobacteria</taxon>
        <taxon>Campylobacterales</taxon>
        <taxon>Arcobacteraceae</taxon>
        <taxon>Malaciobacter</taxon>
    </lineage>
</organism>
<keyword evidence="2" id="KW-0812">Transmembrane</keyword>
<comment type="caution">
    <text evidence="10">The sequence shown here is derived from an EMBL/GenBank/DDBJ whole genome shotgun (WGS) entry which is preliminary data.</text>
</comment>
<dbReference type="InterPro" id="IPR001775">
    <property type="entry name" value="GspD/PilQ"/>
</dbReference>
<dbReference type="InterPro" id="IPR004845">
    <property type="entry name" value="T2SS_GspD_CS"/>
</dbReference>
<dbReference type="GO" id="GO:0009279">
    <property type="term" value="C:cell outer membrane"/>
    <property type="evidence" value="ECO:0007669"/>
    <property type="project" value="UniProtKB-SubCell"/>
</dbReference>
<evidence type="ECO:0000256" key="2">
    <source>
        <dbReference type="ARBA" id="ARBA00022692"/>
    </source>
</evidence>
<comment type="similarity">
    <text evidence="5">Belongs to the bacterial secretin family.</text>
</comment>
<protein>
    <submittedName>
        <fullName evidence="10">General secretion pathway protein GspD</fullName>
    </submittedName>
</protein>
<accession>A0A2N1J0E1</accession>
<evidence type="ECO:0000256" key="5">
    <source>
        <dbReference type="RuleBase" id="RU004003"/>
    </source>
</evidence>
<evidence type="ECO:0000256" key="1">
    <source>
        <dbReference type="ARBA" id="ARBA00004370"/>
    </source>
</evidence>
<dbReference type="PRINTS" id="PR00811">
    <property type="entry name" value="BCTERIALGSPD"/>
</dbReference>
<dbReference type="InterPro" id="IPR038591">
    <property type="entry name" value="NolW-like_sf"/>
</dbReference>
<feature type="domain" description="Type II/III secretion system secretin-like" evidence="7">
    <location>
        <begin position="249"/>
        <end position="409"/>
    </location>
</feature>
<dbReference type="AlphaFoldDB" id="A0A2N1J0E1"/>
<dbReference type="EMBL" id="NXIF01000048">
    <property type="protein sequence ID" value="PKI79974.1"/>
    <property type="molecule type" value="Genomic_DNA"/>
</dbReference>
<keyword evidence="6" id="KW-0813">Transport</keyword>
<dbReference type="Pfam" id="PF21305">
    <property type="entry name" value="type_II_gspD_N0"/>
    <property type="match status" value="1"/>
</dbReference>
<dbReference type="PANTHER" id="PTHR30332:SF24">
    <property type="entry name" value="SECRETIN GSPD-RELATED"/>
    <property type="match status" value="1"/>
</dbReference>
<dbReference type="Pfam" id="PF03958">
    <property type="entry name" value="Secretin_N"/>
    <property type="match status" value="1"/>
</dbReference>
<dbReference type="GO" id="GO:0015627">
    <property type="term" value="C:type II protein secretion system complex"/>
    <property type="evidence" value="ECO:0007669"/>
    <property type="project" value="TreeGrafter"/>
</dbReference>
<evidence type="ECO:0000256" key="3">
    <source>
        <dbReference type="ARBA" id="ARBA00022729"/>
    </source>
</evidence>
<dbReference type="Proteomes" id="UP000233248">
    <property type="component" value="Unassembled WGS sequence"/>
</dbReference>
<keyword evidence="4" id="KW-0472">Membrane</keyword>
<dbReference type="InterPro" id="IPR004846">
    <property type="entry name" value="T2SS/T3SS_dom"/>
</dbReference>
<evidence type="ECO:0000259" key="9">
    <source>
        <dbReference type="Pfam" id="PF21305"/>
    </source>
</evidence>
<evidence type="ECO:0000259" key="8">
    <source>
        <dbReference type="Pfam" id="PF03958"/>
    </source>
</evidence>
<gene>
    <name evidence="10" type="ORF">CP960_11780</name>
</gene>
<feature type="domain" description="NolW-like" evidence="8">
    <location>
        <begin position="110"/>
        <end position="175"/>
    </location>
</feature>
<dbReference type="Gene3D" id="3.55.50.30">
    <property type="match status" value="1"/>
</dbReference>
<evidence type="ECO:0000259" key="7">
    <source>
        <dbReference type="Pfam" id="PF00263"/>
    </source>
</evidence>
<keyword evidence="3" id="KW-0732">Signal</keyword>
<evidence type="ECO:0000313" key="11">
    <source>
        <dbReference type="Proteomes" id="UP000233248"/>
    </source>
</evidence>
<dbReference type="InterPro" id="IPR005644">
    <property type="entry name" value="NolW-like"/>
</dbReference>
<feature type="domain" description="GspD-like N0" evidence="9">
    <location>
        <begin position="24"/>
        <end position="91"/>
    </location>
</feature>